<dbReference type="EMBL" id="BKBC01000059">
    <property type="protein sequence ID" value="GEQ22765.1"/>
    <property type="molecule type" value="Genomic_DNA"/>
</dbReference>
<evidence type="ECO:0008006" key="3">
    <source>
        <dbReference type="Google" id="ProtNLM"/>
    </source>
</evidence>
<evidence type="ECO:0000313" key="1">
    <source>
        <dbReference type="EMBL" id="GEQ22765.1"/>
    </source>
</evidence>
<dbReference type="RefSeq" id="WP_146869071.1">
    <property type="nucleotide sequence ID" value="NZ_BKBC01000059.1"/>
</dbReference>
<proteinExistence type="predicted"/>
<protein>
    <recommendedName>
        <fullName evidence="3">IrrE N-terminal-like domain-containing protein</fullName>
    </recommendedName>
</protein>
<dbReference type="Proteomes" id="UP000321089">
    <property type="component" value="Unassembled WGS sequence"/>
</dbReference>
<comment type="caution">
    <text evidence="1">The sequence shown here is derived from an EMBL/GenBank/DDBJ whole genome shotgun (WGS) entry which is preliminary data.</text>
</comment>
<gene>
    <name evidence="1" type="ORF">CBU02nite_32710</name>
</gene>
<dbReference type="AlphaFoldDB" id="A0A512TRD3"/>
<accession>A0A512TRD3</accession>
<sequence>MTTYEMLLDEAYQLGLIVKEINLRTRKGRCVGNRIAIDKKIETAHEKACILREEIAHYLKTVGDISNQDIVNNRKQENIARSEVIRNCCNPDMIIDAVKNNLFHKYDIVDYLNITEELFDEAVEYYSRKVPQYTKDSITLYFNNQLYIFKEYIDYKN</sequence>
<evidence type="ECO:0000313" key="2">
    <source>
        <dbReference type="Proteomes" id="UP000321089"/>
    </source>
</evidence>
<organism evidence="1 2">
    <name type="scientific">Clostridium butyricum</name>
    <dbReference type="NCBI Taxonomy" id="1492"/>
    <lineage>
        <taxon>Bacteria</taxon>
        <taxon>Bacillati</taxon>
        <taxon>Bacillota</taxon>
        <taxon>Clostridia</taxon>
        <taxon>Eubacteriales</taxon>
        <taxon>Clostridiaceae</taxon>
        <taxon>Clostridium</taxon>
    </lineage>
</organism>
<name>A0A512TRD3_CLOBU</name>
<reference evidence="1 2" key="1">
    <citation type="submission" date="2019-07" db="EMBL/GenBank/DDBJ databases">
        <title>Whole genome shotgun sequence of Clostridium butyricum NBRC 3858.</title>
        <authorList>
            <person name="Hosoyama A."/>
            <person name="Uohara A."/>
            <person name="Ohji S."/>
            <person name="Ichikawa N."/>
        </authorList>
    </citation>
    <scope>NUCLEOTIDE SEQUENCE [LARGE SCALE GENOMIC DNA]</scope>
    <source>
        <strain evidence="1 2">NBRC 3858</strain>
    </source>
</reference>